<geneLocation type="plasmid" evidence="2 3">
    <name>unnamed1</name>
</geneLocation>
<feature type="domain" description="Xylose isomerase-like TIM barrel" evidence="1">
    <location>
        <begin position="28"/>
        <end position="229"/>
    </location>
</feature>
<dbReference type="Proteomes" id="UP000479114">
    <property type="component" value="Plasmid unnamed1"/>
</dbReference>
<keyword evidence="3" id="KW-1185">Reference proteome</keyword>
<organism evidence="2 3">
    <name type="scientific">Paenibacillus rhizovicinus</name>
    <dbReference type="NCBI Taxonomy" id="2704463"/>
    <lineage>
        <taxon>Bacteria</taxon>
        <taxon>Bacillati</taxon>
        <taxon>Bacillota</taxon>
        <taxon>Bacilli</taxon>
        <taxon>Bacillales</taxon>
        <taxon>Paenibacillaceae</taxon>
        <taxon>Paenibacillus</taxon>
    </lineage>
</organism>
<reference evidence="2 3" key="1">
    <citation type="submission" date="2020-02" db="EMBL/GenBank/DDBJ databases">
        <title>Paenibacillus sp. nov., isolated from rhizosphere soil of tomato.</title>
        <authorList>
            <person name="Weon H.-Y."/>
            <person name="Lee S.A."/>
        </authorList>
    </citation>
    <scope>NUCLEOTIDE SEQUENCE [LARGE SCALE GENOMIC DNA]</scope>
    <source>
        <strain evidence="2 3">14171R-81</strain>
        <plasmid evidence="2 3">unnamed1</plasmid>
    </source>
</reference>
<evidence type="ECO:0000313" key="3">
    <source>
        <dbReference type="Proteomes" id="UP000479114"/>
    </source>
</evidence>
<dbReference type="EMBL" id="CP048287">
    <property type="protein sequence ID" value="QHW35507.1"/>
    <property type="molecule type" value="Genomic_DNA"/>
</dbReference>
<dbReference type="PANTHER" id="PTHR12110:SF41">
    <property type="entry name" value="INOSOSE DEHYDRATASE"/>
    <property type="match status" value="1"/>
</dbReference>
<dbReference type="GO" id="GO:0016853">
    <property type="term" value="F:isomerase activity"/>
    <property type="evidence" value="ECO:0007669"/>
    <property type="project" value="UniProtKB-KW"/>
</dbReference>
<dbReference type="InterPro" id="IPR050312">
    <property type="entry name" value="IolE/XylAMocC-like"/>
</dbReference>
<evidence type="ECO:0000259" key="1">
    <source>
        <dbReference type="Pfam" id="PF01261"/>
    </source>
</evidence>
<sequence>MPNKLKLGLIGIVEEEAKRDFWCTMGRVAGIGYRGIEGAEQLLEGNAEENVARFHSLGLQVLTCSASRELLREDLEGVIFRARQLHTNRVTIWWAPCDSAESIREDIELYNTAGTKLAAEGIKLCYHNHDHEFRNAFGGVTAMDLLAAGTDPAALFFELDIAWITYGGEDPARMLRKYAGRVPAIHVKDLHGLENQEHPFTTVGTGIVKLREAISTAADIGTEWMVVEQDQLRNLTAFETITASYLNLKEAGLI</sequence>
<dbReference type="InterPro" id="IPR013022">
    <property type="entry name" value="Xyl_isomerase-like_TIM-brl"/>
</dbReference>
<dbReference type="Pfam" id="PF01261">
    <property type="entry name" value="AP_endonuc_2"/>
    <property type="match status" value="1"/>
</dbReference>
<keyword evidence="2" id="KW-0413">Isomerase</keyword>
<dbReference type="SUPFAM" id="SSF51658">
    <property type="entry name" value="Xylose isomerase-like"/>
    <property type="match status" value="1"/>
</dbReference>
<keyword evidence="2" id="KW-0614">Plasmid</keyword>
<dbReference type="Gene3D" id="3.20.20.150">
    <property type="entry name" value="Divalent-metal-dependent TIM barrel enzymes"/>
    <property type="match status" value="1"/>
</dbReference>
<name>A0A6C0PAC7_9BACL</name>
<dbReference type="RefSeq" id="WP_162645653.1">
    <property type="nucleotide sequence ID" value="NZ_CP048287.1"/>
</dbReference>
<proteinExistence type="predicted"/>
<accession>A0A6C0PAC7</accession>
<dbReference type="PANTHER" id="PTHR12110">
    <property type="entry name" value="HYDROXYPYRUVATE ISOMERASE"/>
    <property type="match status" value="1"/>
</dbReference>
<dbReference type="AlphaFoldDB" id="A0A6C0PAC7"/>
<dbReference type="InterPro" id="IPR036237">
    <property type="entry name" value="Xyl_isomerase-like_sf"/>
</dbReference>
<gene>
    <name evidence="2" type="ORF">GZH47_31945</name>
</gene>
<dbReference type="KEGG" id="prz:GZH47_31945"/>
<evidence type="ECO:0000313" key="2">
    <source>
        <dbReference type="EMBL" id="QHW35507.1"/>
    </source>
</evidence>
<protein>
    <submittedName>
        <fullName evidence="2">Sugar phosphate isomerase/epimerase</fullName>
    </submittedName>
</protein>